<evidence type="ECO:0000256" key="1">
    <source>
        <dbReference type="ARBA" id="ARBA00001946"/>
    </source>
</evidence>
<sequence length="156" mass="17449">MNRFQVIPAAYVLLVEPATSGCLDRVLLSLRRNTGYMDEHWSFGAAGHVEAGESVLEAAVREAREELGVELRTSDLEPLTVMHRTAGTGDPIDERVDFFFAAHTWLGRPERREPHKAAAMRWFSLDELPAHVVPHELEVLEHLRTGDVPPVTVVGF</sequence>
<dbReference type="PANTHER" id="PTHR43046:SF16">
    <property type="entry name" value="ADP-RIBOSE PYROPHOSPHATASE YJHB-RELATED"/>
    <property type="match status" value="1"/>
</dbReference>
<dbReference type="RefSeq" id="WP_152230387.1">
    <property type="nucleotide sequence ID" value="NZ_BAAAOT010000018.1"/>
</dbReference>
<gene>
    <name evidence="4" type="ORF">GB882_03880</name>
</gene>
<dbReference type="SUPFAM" id="SSF55811">
    <property type="entry name" value="Nudix"/>
    <property type="match status" value="1"/>
</dbReference>
<dbReference type="InterPro" id="IPR020084">
    <property type="entry name" value="NUDIX_hydrolase_CS"/>
</dbReference>
<evidence type="ECO:0000259" key="3">
    <source>
        <dbReference type="PROSITE" id="PS51462"/>
    </source>
</evidence>
<organism evidence="4 5">
    <name type="scientific">Georgenia ruanii</name>
    <dbReference type="NCBI Taxonomy" id="348442"/>
    <lineage>
        <taxon>Bacteria</taxon>
        <taxon>Bacillati</taxon>
        <taxon>Actinomycetota</taxon>
        <taxon>Actinomycetes</taxon>
        <taxon>Micrococcales</taxon>
        <taxon>Bogoriellaceae</taxon>
        <taxon>Georgenia</taxon>
    </lineage>
</organism>
<evidence type="ECO:0000313" key="4">
    <source>
        <dbReference type="EMBL" id="MPV87794.1"/>
    </source>
</evidence>
<comment type="cofactor">
    <cofactor evidence="1">
        <name>Mg(2+)</name>
        <dbReference type="ChEBI" id="CHEBI:18420"/>
    </cofactor>
</comment>
<comment type="caution">
    <text evidence="4">The sequence shown here is derived from an EMBL/GenBank/DDBJ whole genome shotgun (WGS) entry which is preliminary data.</text>
</comment>
<feature type="domain" description="Nudix hydrolase" evidence="3">
    <location>
        <begin position="5"/>
        <end position="145"/>
    </location>
</feature>
<dbReference type="InterPro" id="IPR000086">
    <property type="entry name" value="NUDIX_hydrolase_dom"/>
</dbReference>
<dbReference type="PROSITE" id="PS51462">
    <property type="entry name" value="NUDIX"/>
    <property type="match status" value="1"/>
</dbReference>
<evidence type="ECO:0000256" key="2">
    <source>
        <dbReference type="ARBA" id="ARBA00022801"/>
    </source>
</evidence>
<accession>A0A7J9UVM8</accession>
<dbReference type="PROSITE" id="PS00893">
    <property type="entry name" value="NUDIX_BOX"/>
    <property type="match status" value="1"/>
</dbReference>
<dbReference type="InterPro" id="IPR015797">
    <property type="entry name" value="NUDIX_hydrolase-like_dom_sf"/>
</dbReference>
<dbReference type="Gene3D" id="3.90.79.10">
    <property type="entry name" value="Nucleoside Triphosphate Pyrophosphohydrolase"/>
    <property type="match status" value="1"/>
</dbReference>
<dbReference type="Pfam" id="PF00293">
    <property type="entry name" value="NUDIX"/>
    <property type="match status" value="1"/>
</dbReference>
<dbReference type="AlphaFoldDB" id="A0A7J9UVM8"/>
<dbReference type="GO" id="GO:0016787">
    <property type="term" value="F:hydrolase activity"/>
    <property type="evidence" value="ECO:0007669"/>
    <property type="project" value="UniProtKB-KW"/>
</dbReference>
<proteinExistence type="predicted"/>
<dbReference type="Proteomes" id="UP000429644">
    <property type="component" value="Unassembled WGS sequence"/>
</dbReference>
<dbReference type="OrthoDB" id="21342at2"/>
<keyword evidence="5" id="KW-1185">Reference proteome</keyword>
<name>A0A7J9UVM8_9MICO</name>
<protein>
    <submittedName>
        <fullName evidence="4">NUDIX domain-containing protein</fullName>
    </submittedName>
</protein>
<dbReference type="EMBL" id="WHPD01000846">
    <property type="protein sequence ID" value="MPV87794.1"/>
    <property type="molecule type" value="Genomic_DNA"/>
</dbReference>
<reference evidence="4 5" key="1">
    <citation type="submission" date="2019-10" db="EMBL/GenBank/DDBJ databases">
        <title>Georgenia wutianyii sp. nov. and Georgenia yuyongxinii sp. nov. isolated from plateau pika (Ochotona curzoniae) in the Qinghai-Tibet plateau of China.</title>
        <authorList>
            <person name="Tian Z."/>
        </authorList>
    </citation>
    <scope>NUCLEOTIDE SEQUENCE [LARGE SCALE GENOMIC DNA]</scope>
    <source>
        <strain evidence="4 5">JCM 15130</strain>
    </source>
</reference>
<evidence type="ECO:0000313" key="5">
    <source>
        <dbReference type="Proteomes" id="UP000429644"/>
    </source>
</evidence>
<dbReference type="PANTHER" id="PTHR43046">
    <property type="entry name" value="GDP-MANNOSE MANNOSYL HYDROLASE"/>
    <property type="match status" value="1"/>
</dbReference>
<keyword evidence="2" id="KW-0378">Hydrolase</keyword>